<dbReference type="CDD" id="cd02440">
    <property type="entry name" value="AdoMet_MTases"/>
    <property type="match status" value="1"/>
</dbReference>
<dbReference type="GO" id="GO:0008168">
    <property type="term" value="F:methyltransferase activity"/>
    <property type="evidence" value="ECO:0007669"/>
    <property type="project" value="UniProtKB-KW"/>
</dbReference>
<dbReference type="Gene3D" id="3.40.50.150">
    <property type="entry name" value="Vaccinia Virus protein VP39"/>
    <property type="match status" value="1"/>
</dbReference>
<protein>
    <submittedName>
        <fullName evidence="3">Methyltransferase domain-containing protein</fullName>
    </submittedName>
</protein>
<dbReference type="InterPro" id="IPR029063">
    <property type="entry name" value="SAM-dependent_MTases_sf"/>
</dbReference>
<keyword evidence="1" id="KW-0808">Transferase</keyword>
<dbReference type="EMBL" id="JAQFWQ010000006">
    <property type="protein sequence ID" value="MDA2809731.1"/>
    <property type="molecule type" value="Genomic_DNA"/>
</dbReference>
<name>A0ABT4TYF4_9ACTN</name>
<sequence>MDAQTWDERYSSQERLFSGNPNGVLVDEVEALPPGRALDLGAGEGADALWLADRGWRVTAVDISQVALDRAAAAAGALADKVSWVRADLTADPPPPGPFDLVSAHFFPLPVQEGHTALKALLETVAPGGTLLYVGHCADDFGPQQWREIDATAYYWPADVAEVLGDEWTIEVNEVRPRPTVPEGAHHTRDTVLRARRTS</sequence>
<accession>A0ABT4TYF4</accession>
<dbReference type="PANTHER" id="PTHR43861:SF3">
    <property type="entry name" value="PUTATIVE (AFU_ORTHOLOGUE AFUA_2G14390)-RELATED"/>
    <property type="match status" value="1"/>
</dbReference>
<dbReference type="PANTHER" id="PTHR43861">
    <property type="entry name" value="TRANS-ACONITATE 2-METHYLTRANSFERASE-RELATED"/>
    <property type="match status" value="1"/>
</dbReference>
<keyword evidence="4" id="KW-1185">Reference proteome</keyword>
<reference evidence="3 4" key="1">
    <citation type="submission" date="2023-01" db="EMBL/GenBank/DDBJ databases">
        <title>Draft genome sequence of Nocardiopsis sp. RSe5-2 isolated from halophytes.</title>
        <authorList>
            <person name="Duangmal K."/>
            <person name="Chantavorakit T."/>
        </authorList>
    </citation>
    <scope>NUCLEOTIDE SEQUENCE [LARGE SCALE GENOMIC DNA]</scope>
    <source>
        <strain evidence="3 4">RSe5-2</strain>
    </source>
</reference>
<dbReference type="InterPro" id="IPR041698">
    <property type="entry name" value="Methyltransf_25"/>
</dbReference>
<organism evidence="3 4">
    <name type="scientific">Nocardiopsis endophytica</name>
    <dbReference type="NCBI Taxonomy" id="3018445"/>
    <lineage>
        <taxon>Bacteria</taxon>
        <taxon>Bacillati</taxon>
        <taxon>Actinomycetota</taxon>
        <taxon>Actinomycetes</taxon>
        <taxon>Streptosporangiales</taxon>
        <taxon>Nocardiopsidaceae</taxon>
        <taxon>Nocardiopsis</taxon>
    </lineage>
</organism>
<dbReference type="SUPFAM" id="SSF53335">
    <property type="entry name" value="S-adenosyl-L-methionine-dependent methyltransferases"/>
    <property type="match status" value="1"/>
</dbReference>
<keyword evidence="3" id="KW-0489">Methyltransferase</keyword>
<comment type="caution">
    <text evidence="3">The sequence shown here is derived from an EMBL/GenBank/DDBJ whole genome shotgun (WGS) entry which is preliminary data.</text>
</comment>
<proteinExistence type="predicted"/>
<dbReference type="Pfam" id="PF13649">
    <property type="entry name" value="Methyltransf_25"/>
    <property type="match status" value="1"/>
</dbReference>
<gene>
    <name evidence="3" type="ORF">O4J56_03685</name>
</gene>
<feature type="domain" description="Methyltransferase" evidence="2">
    <location>
        <begin position="38"/>
        <end position="129"/>
    </location>
</feature>
<evidence type="ECO:0000313" key="3">
    <source>
        <dbReference type="EMBL" id="MDA2809731.1"/>
    </source>
</evidence>
<evidence type="ECO:0000256" key="1">
    <source>
        <dbReference type="ARBA" id="ARBA00022679"/>
    </source>
</evidence>
<evidence type="ECO:0000313" key="4">
    <source>
        <dbReference type="Proteomes" id="UP001527866"/>
    </source>
</evidence>
<evidence type="ECO:0000259" key="2">
    <source>
        <dbReference type="Pfam" id="PF13649"/>
    </source>
</evidence>
<dbReference type="RefSeq" id="WP_270683634.1">
    <property type="nucleotide sequence ID" value="NZ_JAQFWQ010000006.1"/>
</dbReference>
<dbReference type="Proteomes" id="UP001527866">
    <property type="component" value="Unassembled WGS sequence"/>
</dbReference>
<dbReference type="GO" id="GO:0032259">
    <property type="term" value="P:methylation"/>
    <property type="evidence" value="ECO:0007669"/>
    <property type="project" value="UniProtKB-KW"/>
</dbReference>